<sequence length="286" mass="32687">MSCTVMYVGEGAATHSVMNKQHVHLILLEWEVQIKDESWIKACGEHKWGRANHSHCSGVNMFAFSDEMIQIFGCRSSVLMHLVNSTAEVDTSQKSNRIELLELSRLTKLSDHCEHSAKTGFAENRRVKDRTLTSKCHAARHQLFTFDFPRVFEHHKRVIQLGSSQYNRWSQSHIVNDQKSLGSEYILIFHVSERGLLSGSLLGPRQDTDDTVVRFRSVQNMDACQIDSYPTTGTGQTDQSQKLKEIHQEEILLNRRHTPGTVTLVFWRPFIKPKEGQEPTTSRLAV</sequence>
<keyword evidence="2" id="KW-1185">Reference proteome</keyword>
<reference evidence="1" key="1">
    <citation type="journal article" date="2011" name="Genome Biol.">
        <title>The draft genome of the carcinogenic human liver fluke Clonorchis sinensis.</title>
        <authorList>
            <person name="Wang X."/>
            <person name="Chen W."/>
            <person name="Huang Y."/>
            <person name="Sun J."/>
            <person name="Men J."/>
            <person name="Liu H."/>
            <person name="Luo F."/>
            <person name="Guo L."/>
            <person name="Lv X."/>
            <person name="Deng C."/>
            <person name="Zhou C."/>
            <person name="Fan Y."/>
            <person name="Li X."/>
            <person name="Huang L."/>
            <person name="Hu Y."/>
            <person name="Liang C."/>
            <person name="Hu X."/>
            <person name="Xu J."/>
            <person name="Yu X."/>
        </authorList>
    </citation>
    <scope>NUCLEOTIDE SEQUENCE [LARGE SCALE GENOMIC DNA]</scope>
    <source>
        <strain evidence="1">Henan</strain>
    </source>
</reference>
<gene>
    <name evidence="1" type="ORF">CLF_102473</name>
</gene>
<name>G7Y807_CLOSI</name>
<evidence type="ECO:0000313" key="1">
    <source>
        <dbReference type="EMBL" id="GAA49092.1"/>
    </source>
</evidence>
<dbReference type="EMBL" id="DF142930">
    <property type="protein sequence ID" value="GAA49092.1"/>
    <property type="molecule type" value="Genomic_DNA"/>
</dbReference>
<dbReference type="AlphaFoldDB" id="G7Y807"/>
<evidence type="ECO:0000313" key="2">
    <source>
        <dbReference type="Proteomes" id="UP000008909"/>
    </source>
</evidence>
<organism evidence="1 2">
    <name type="scientific">Clonorchis sinensis</name>
    <name type="common">Chinese liver fluke</name>
    <dbReference type="NCBI Taxonomy" id="79923"/>
    <lineage>
        <taxon>Eukaryota</taxon>
        <taxon>Metazoa</taxon>
        <taxon>Spiralia</taxon>
        <taxon>Lophotrochozoa</taxon>
        <taxon>Platyhelminthes</taxon>
        <taxon>Trematoda</taxon>
        <taxon>Digenea</taxon>
        <taxon>Opisthorchiida</taxon>
        <taxon>Opisthorchiata</taxon>
        <taxon>Opisthorchiidae</taxon>
        <taxon>Clonorchis</taxon>
    </lineage>
</organism>
<protein>
    <submittedName>
        <fullName evidence="1">Uncharacterized protein</fullName>
    </submittedName>
</protein>
<dbReference type="Proteomes" id="UP000008909">
    <property type="component" value="Unassembled WGS sequence"/>
</dbReference>
<accession>G7Y807</accession>
<reference key="2">
    <citation type="submission" date="2011-10" db="EMBL/GenBank/DDBJ databases">
        <title>The genome and transcriptome sequence of Clonorchis sinensis provide insights into the carcinogenic liver fluke.</title>
        <authorList>
            <person name="Wang X."/>
            <person name="Huang Y."/>
            <person name="Chen W."/>
            <person name="Liu H."/>
            <person name="Guo L."/>
            <person name="Chen Y."/>
            <person name="Luo F."/>
            <person name="Zhou W."/>
            <person name="Sun J."/>
            <person name="Mao Q."/>
            <person name="Liang P."/>
            <person name="Zhou C."/>
            <person name="Tian Y."/>
            <person name="Men J."/>
            <person name="Lv X."/>
            <person name="Huang L."/>
            <person name="Zhou J."/>
            <person name="Hu Y."/>
            <person name="Li R."/>
            <person name="Zhang F."/>
            <person name="Lei H."/>
            <person name="Li X."/>
            <person name="Hu X."/>
            <person name="Liang C."/>
            <person name="Xu J."/>
            <person name="Wu Z."/>
            <person name="Yu X."/>
        </authorList>
    </citation>
    <scope>NUCLEOTIDE SEQUENCE</scope>
    <source>
        <strain>Henan</strain>
    </source>
</reference>
<proteinExistence type="predicted"/>